<name>A0A0S3T1J9_PHAAN</name>
<proteinExistence type="predicted"/>
<dbReference type="Proteomes" id="UP000291084">
    <property type="component" value="Chromosome 10"/>
</dbReference>
<dbReference type="AlphaFoldDB" id="A0A0S3T1J9"/>
<keyword evidence="2" id="KW-1185">Reference proteome</keyword>
<accession>A0A0S3T1J9</accession>
<evidence type="ECO:0000313" key="1">
    <source>
        <dbReference type="EMBL" id="BAT99094.1"/>
    </source>
</evidence>
<sequence length="103" mass="12471">MTINLIYGSSFQIISLTELEKKYHTSQACEKWSQDITLARKQKDAERMQRLLENKNDKWVWLKCIQLIKHTFCEERKTTKYSWRIKNINSLKSRLHASRHSRM</sequence>
<gene>
    <name evidence="1" type="primary">Vigan.10G047800</name>
    <name evidence="1" type="ORF">VIGAN_10047800</name>
</gene>
<protein>
    <submittedName>
        <fullName evidence="1">Uncharacterized protein</fullName>
    </submittedName>
</protein>
<dbReference type="EMBL" id="AP015043">
    <property type="protein sequence ID" value="BAT99094.1"/>
    <property type="molecule type" value="Genomic_DNA"/>
</dbReference>
<evidence type="ECO:0000313" key="2">
    <source>
        <dbReference type="Proteomes" id="UP000291084"/>
    </source>
</evidence>
<organism evidence="1 2">
    <name type="scientific">Vigna angularis var. angularis</name>
    <dbReference type="NCBI Taxonomy" id="157739"/>
    <lineage>
        <taxon>Eukaryota</taxon>
        <taxon>Viridiplantae</taxon>
        <taxon>Streptophyta</taxon>
        <taxon>Embryophyta</taxon>
        <taxon>Tracheophyta</taxon>
        <taxon>Spermatophyta</taxon>
        <taxon>Magnoliopsida</taxon>
        <taxon>eudicotyledons</taxon>
        <taxon>Gunneridae</taxon>
        <taxon>Pentapetalae</taxon>
        <taxon>rosids</taxon>
        <taxon>fabids</taxon>
        <taxon>Fabales</taxon>
        <taxon>Fabaceae</taxon>
        <taxon>Papilionoideae</taxon>
        <taxon>50 kb inversion clade</taxon>
        <taxon>NPAAA clade</taxon>
        <taxon>indigoferoid/millettioid clade</taxon>
        <taxon>Phaseoleae</taxon>
        <taxon>Vigna</taxon>
    </lineage>
</organism>
<reference evidence="1 2" key="1">
    <citation type="journal article" date="2015" name="Sci. Rep.">
        <title>The power of single molecule real-time sequencing technology in the de novo assembly of a eukaryotic genome.</title>
        <authorList>
            <person name="Sakai H."/>
            <person name="Naito K."/>
            <person name="Ogiso-Tanaka E."/>
            <person name="Takahashi Y."/>
            <person name="Iseki K."/>
            <person name="Muto C."/>
            <person name="Satou K."/>
            <person name="Teruya K."/>
            <person name="Shiroma A."/>
            <person name="Shimoji M."/>
            <person name="Hirano T."/>
            <person name="Itoh T."/>
            <person name="Kaga A."/>
            <person name="Tomooka N."/>
        </authorList>
    </citation>
    <scope>NUCLEOTIDE SEQUENCE [LARGE SCALE GENOMIC DNA]</scope>
    <source>
        <strain evidence="2">cv. Shumari</strain>
    </source>
</reference>